<keyword evidence="2" id="KW-1185">Reference proteome</keyword>
<dbReference type="Proteomes" id="UP001163835">
    <property type="component" value="Unassembled WGS sequence"/>
</dbReference>
<reference evidence="1" key="1">
    <citation type="submission" date="2022-09" db="EMBL/GenBank/DDBJ databases">
        <title>A Global Phylogenomic Analysis of the Shiitake Genus Lentinula.</title>
        <authorList>
            <consortium name="DOE Joint Genome Institute"/>
            <person name="Sierra-Patev S."/>
            <person name="Min B."/>
            <person name="Naranjo-Ortiz M."/>
            <person name="Looney B."/>
            <person name="Konkel Z."/>
            <person name="Slot J.C."/>
            <person name="Sakamoto Y."/>
            <person name="Steenwyk J.L."/>
            <person name="Rokas A."/>
            <person name="Carro J."/>
            <person name="Camarero S."/>
            <person name="Ferreira P."/>
            <person name="Molpeceres G."/>
            <person name="Ruiz-Duenas F.J."/>
            <person name="Serrano A."/>
            <person name="Henrissat B."/>
            <person name="Drula E."/>
            <person name="Hughes K.W."/>
            <person name="Mata J.L."/>
            <person name="Ishikawa N.K."/>
            <person name="Vargas-Isla R."/>
            <person name="Ushijima S."/>
            <person name="Smith C.A."/>
            <person name="Ahrendt S."/>
            <person name="Andreopoulos W."/>
            <person name="He G."/>
            <person name="Labutti K."/>
            <person name="Lipzen A."/>
            <person name="Ng V."/>
            <person name="Riley R."/>
            <person name="Sandor L."/>
            <person name="Barry K."/>
            <person name="Martinez A.T."/>
            <person name="Xiao Y."/>
            <person name="Gibbons J.G."/>
            <person name="Terashima K."/>
            <person name="Grigoriev I.V."/>
            <person name="Hibbett D.S."/>
        </authorList>
    </citation>
    <scope>NUCLEOTIDE SEQUENCE</scope>
    <source>
        <strain evidence="1">TMI1499</strain>
    </source>
</reference>
<evidence type="ECO:0000313" key="1">
    <source>
        <dbReference type="EMBL" id="KAJ3814137.1"/>
    </source>
</evidence>
<accession>A0ACC1UAK4</accession>
<name>A0ACC1UAK4_9AGAR</name>
<organism evidence="1 2">
    <name type="scientific">Lentinula aff. lateritia</name>
    <dbReference type="NCBI Taxonomy" id="2804960"/>
    <lineage>
        <taxon>Eukaryota</taxon>
        <taxon>Fungi</taxon>
        <taxon>Dikarya</taxon>
        <taxon>Basidiomycota</taxon>
        <taxon>Agaricomycotina</taxon>
        <taxon>Agaricomycetes</taxon>
        <taxon>Agaricomycetidae</taxon>
        <taxon>Agaricales</taxon>
        <taxon>Marasmiineae</taxon>
        <taxon>Omphalotaceae</taxon>
        <taxon>Lentinula</taxon>
    </lineage>
</organism>
<dbReference type="EMBL" id="MU794975">
    <property type="protein sequence ID" value="KAJ3814137.1"/>
    <property type="molecule type" value="Genomic_DNA"/>
</dbReference>
<gene>
    <name evidence="1" type="ORF">F5876DRAFT_73223</name>
</gene>
<sequence>MSKIPGHRVHSAESKKSTPNPRINGSKRPSPPSDAFERYTMLQRKVDDLEKVHNDGKKAHQAEVERFKLELTRLQKANAELTDRLDKQRKQKESLDLRVDELKKNSNADKAEIKDLGVKLRMSEHQRTQMTAKHGNVADVKKSLQSLETRRKEELKESDRTIANLEKSLLTDKKKREIVESNLKETKAKHDVEIDKMKDTVEKLKTEIVAARDEVQQIQHRLETTISKTSSNEESMLAQLEDHKLMLNEVAELYGLLASNTVPRLAFERLTFENYALRIQAARSLRKLGNTEGQVSELANLIRQSQEENQILRRNSKDMMQELSSFIENATSKPPSPPSYDDLDEIITHLDRDHEAFQEEEARVNIETLQLEAELHHLQHDALFFAYAEAETELHEALAIASKLPEVEQQRDTAQELLQATNITAESLRLSSDKFKLQVAELEEKLKTETRKSDETLQKEKDNAHRLTTTVQKLRMAEDGLRAENEQLTYELSEAERFQEAYYSLSEELEGLLDRNALAEDEAQRLSRVNAEIIGHHNPLQRIMYLEKIRNELAETKQKLLVSMRTNETVAIRNHDLQNELDMYKSVAVPYELKPGTMFTRMARPPLVNLNKSNPHNLEVTRTPASKVHNSIPGDMDVDELS</sequence>
<comment type="caution">
    <text evidence="1">The sequence shown here is derived from an EMBL/GenBank/DDBJ whole genome shotgun (WGS) entry which is preliminary data.</text>
</comment>
<protein>
    <submittedName>
        <fullName evidence="1">Uncharacterized protein</fullName>
    </submittedName>
</protein>
<evidence type="ECO:0000313" key="2">
    <source>
        <dbReference type="Proteomes" id="UP001163835"/>
    </source>
</evidence>
<proteinExistence type="predicted"/>